<keyword evidence="2" id="KW-1133">Transmembrane helix</keyword>
<name>A0A8T0J991_CERPU</name>
<accession>A0A8T0J991</accession>
<feature type="region of interest" description="Disordered" evidence="1">
    <location>
        <begin position="404"/>
        <end position="579"/>
    </location>
</feature>
<reference evidence="3" key="1">
    <citation type="submission" date="2020-06" db="EMBL/GenBank/DDBJ databases">
        <title>WGS assembly of Ceratodon purpureus strain R40.</title>
        <authorList>
            <person name="Carey S.B."/>
            <person name="Jenkins J."/>
            <person name="Shu S."/>
            <person name="Lovell J.T."/>
            <person name="Sreedasyam A."/>
            <person name="Maumus F."/>
            <person name="Tiley G.P."/>
            <person name="Fernandez-Pozo N."/>
            <person name="Barry K."/>
            <person name="Chen C."/>
            <person name="Wang M."/>
            <person name="Lipzen A."/>
            <person name="Daum C."/>
            <person name="Saski C.A."/>
            <person name="Payton A.C."/>
            <person name="Mcbreen J.C."/>
            <person name="Conrad R.E."/>
            <person name="Kollar L.M."/>
            <person name="Olsson S."/>
            <person name="Huttunen S."/>
            <person name="Landis J.B."/>
            <person name="Wickett N.J."/>
            <person name="Johnson M.G."/>
            <person name="Rensing S.A."/>
            <person name="Grimwood J."/>
            <person name="Schmutz J."/>
            <person name="Mcdaniel S.F."/>
        </authorList>
    </citation>
    <scope>NUCLEOTIDE SEQUENCE</scope>
    <source>
        <strain evidence="3">R40</strain>
    </source>
</reference>
<feature type="region of interest" description="Disordered" evidence="1">
    <location>
        <begin position="343"/>
        <end position="370"/>
    </location>
</feature>
<evidence type="ECO:0000256" key="2">
    <source>
        <dbReference type="SAM" id="Phobius"/>
    </source>
</evidence>
<feature type="compositionally biased region" description="Low complexity" evidence="1">
    <location>
        <begin position="510"/>
        <end position="524"/>
    </location>
</feature>
<feature type="compositionally biased region" description="Low complexity" evidence="1">
    <location>
        <begin position="460"/>
        <end position="473"/>
    </location>
</feature>
<dbReference type="PANTHER" id="PTHR34962">
    <property type="entry name" value="EMBRYO DEFECTIVE 1703-RELATED"/>
    <property type="match status" value="1"/>
</dbReference>
<feature type="transmembrane region" description="Helical" evidence="2">
    <location>
        <begin position="185"/>
        <end position="204"/>
    </location>
</feature>
<keyword evidence="2" id="KW-0812">Transmembrane</keyword>
<keyword evidence="2" id="KW-0472">Membrane</keyword>
<keyword evidence="4" id="KW-1185">Reference proteome</keyword>
<feature type="compositionally biased region" description="Basic and acidic residues" evidence="1">
    <location>
        <begin position="653"/>
        <end position="684"/>
    </location>
</feature>
<dbReference type="AlphaFoldDB" id="A0A8T0J991"/>
<feature type="compositionally biased region" description="Low complexity" evidence="1">
    <location>
        <begin position="719"/>
        <end position="740"/>
    </location>
</feature>
<feature type="compositionally biased region" description="Basic and acidic residues" evidence="1">
    <location>
        <begin position="351"/>
        <end position="362"/>
    </location>
</feature>
<dbReference type="PANTHER" id="PTHR34962:SF1">
    <property type="entry name" value="EMBRYO DEFECTIVE 1703-RELATED"/>
    <property type="match status" value="1"/>
</dbReference>
<feature type="compositionally biased region" description="Low complexity" evidence="1">
    <location>
        <begin position="698"/>
        <end position="709"/>
    </location>
</feature>
<organism evidence="3 4">
    <name type="scientific">Ceratodon purpureus</name>
    <name type="common">Fire moss</name>
    <name type="synonym">Dicranum purpureum</name>
    <dbReference type="NCBI Taxonomy" id="3225"/>
    <lineage>
        <taxon>Eukaryota</taxon>
        <taxon>Viridiplantae</taxon>
        <taxon>Streptophyta</taxon>
        <taxon>Embryophyta</taxon>
        <taxon>Bryophyta</taxon>
        <taxon>Bryophytina</taxon>
        <taxon>Bryopsida</taxon>
        <taxon>Dicranidae</taxon>
        <taxon>Pseudoditrichales</taxon>
        <taxon>Ditrichaceae</taxon>
        <taxon>Ceratodon</taxon>
    </lineage>
</organism>
<feature type="compositionally biased region" description="Basic and acidic residues" evidence="1">
    <location>
        <begin position="741"/>
        <end position="750"/>
    </location>
</feature>
<dbReference type="EMBL" id="CM026421">
    <property type="protein sequence ID" value="KAG0592484.1"/>
    <property type="molecule type" value="Genomic_DNA"/>
</dbReference>
<feature type="region of interest" description="Disordered" evidence="1">
    <location>
        <begin position="288"/>
        <end position="331"/>
    </location>
</feature>
<feature type="compositionally biased region" description="Polar residues" evidence="1">
    <location>
        <begin position="688"/>
        <end position="697"/>
    </location>
</feature>
<feature type="region of interest" description="Disordered" evidence="1">
    <location>
        <begin position="379"/>
        <end position="398"/>
    </location>
</feature>
<feature type="compositionally biased region" description="Polar residues" evidence="1">
    <location>
        <begin position="751"/>
        <end position="767"/>
    </location>
</feature>
<dbReference type="Proteomes" id="UP000822688">
    <property type="component" value="Chromosome 1"/>
</dbReference>
<evidence type="ECO:0000256" key="1">
    <source>
        <dbReference type="SAM" id="MobiDB-lite"/>
    </source>
</evidence>
<evidence type="ECO:0000313" key="4">
    <source>
        <dbReference type="Proteomes" id="UP000822688"/>
    </source>
</evidence>
<gene>
    <name evidence="3" type="ORF">KC19_1G255900</name>
</gene>
<sequence length="1027" mass="113302">MTTAVAAGVQASVVTAHGRGEVVKSGWGGATGSGPTSVYLSRSVWRINSSKKKTLRLRVRRVTRCEASGRDFDGSAEEAHRNAGEAARAVGEKADQVLDGVNREVDDFQERTDVQGKARRAAQNANLKFDDFKTEITQRLGIDEPLSHYMVKKGKKIRYEVVCAAESACNGVVAISNMPVVRRCIFGFLLFYAFSIAWAARILYMDKKSEEAREQFGRDLRLQKLRDSGSAESTSPVRASVDITEINVNGRKVPSANDEEIRVKVKKIQEMARAVRASENEVFSPAESGFVSVSGKGPVAEPEKQQSSLPNNGRDLLKRRKQRKQVPVDIQDKLGLENSALVETVNDGDAGNEHSKLVREPESPLSTDPLKPIVVEAESPSANAPEDTRNVGVSETLQSKVVNEDLKSARSADAQVPLQGDVVPSLNGSSKPHRSIPNGSARASSDGKPTPSTLGGAKLPSNGNSSPNINGTSRPVPPVSDQPIKFKAMRVITSPEEARARLAARKAKDGNSSAKGSSANSGKPKFPRINMPAVESALDELETDPESRGKDDDSVAESSSSSQKETQEPKSEEQEEEEAWLRDEVLRNIVLKVRDNEEAGRDSFHGLESEEEQRFFKGLERKFEREGDAVKTWIQDRVENLDYGIGGVGLDDPPEKVFPRWKDPENPHAKKYEKFKEDRKRILEQHMGISTPSQADRTSSASTPSSSSSSPPPKPSSKPSPISSSSSPSSAPLTSSGGTSNKDESRERLQSNRNASGSKTVVTTSGKQPKPVPREWQHTKKWAQELQQKYDRESDPDQRVLIEEIGQDLDRWITEEEIEEAQRLLSRGVAGEEEYVRRHYEKTREKIKKQHEMFGSEGMLNKYSEYKETKEEPELWWLDLPFVCCIGLTNSDDGETSQGFYSLDMTPDFEGMGMQASTTSTYNHTVAFQDPKDAANFCGLLISEQHMADVIPLAPKDLYQDAKQEGFKVTVVKKGQLGLVPGQALDDVEQRLIELGSAVYWKELERMRSIDIDSVLDEGLGYGRPSR</sequence>
<evidence type="ECO:0000313" key="3">
    <source>
        <dbReference type="EMBL" id="KAG0592484.1"/>
    </source>
</evidence>
<comment type="caution">
    <text evidence="3">The sequence shown here is derived from an EMBL/GenBank/DDBJ whole genome shotgun (WGS) entry which is preliminary data.</text>
</comment>
<proteinExistence type="predicted"/>
<feature type="region of interest" description="Disordered" evidence="1">
    <location>
        <begin position="644"/>
        <end position="779"/>
    </location>
</feature>
<protein>
    <submittedName>
        <fullName evidence="3">Uncharacterized protein</fullName>
    </submittedName>
</protein>